<dbReference type="KEGG" id="sbae:DSM104329_01224"/>
<dbReference type="PANTHER" id="PTHR36156">
    <property type="entry name" value="SLR2101 PROTEIN"/>
    <property type="match status" value="1"/>
</dbReference>
<dbReference type="InterPro" id="IPR014710">
    <property type="entry name" value="RmlC-like_jellyroll"/>
</dbReference>
<dbReference type="Gene3D" id="2.20.70.150">
    <property type="match status" value="1"/>
</dbReference>
<evidence type="ECO:0000313" key="3">
    <source>
        <dbReference type="Proteomes" id="UP001162834"/>
    </source>
</evidence>
<name>A0A9E7BZT6_9ACTN</name>
<sequence>MQSIRRVVTGIDESGKSIFVSDEVVEAKVPPTLGGNQILDLFGSDQTPVVPNDGAVEQGLRFFPTTPDGYRFIVFTYPPESEIVVAEDPAAAWEETERLTPGMGDAVSDSGGMHYTATVDIEYVIAGEFTLTLDDGVSKVLKAGDCLIQCGAKHSWANKSDAPATLLLVFVGAELDESRFGAYAMKH</sequence>
<evidence type="ECO:0000313" key="2">
    <source>
        <dbReference type="EMBL" id="UGS34842.1"/>
    </source>
</evidence>
<proteinExistence type="predicted"/>
<dbReference type="InterPro" id="IPR047142">
    <property type="entry name" value="OryJ/VirC-like"/>
</dbReference>
<dbReference type="Proteomes" id="UP001162834">
    <property type="component" value="Chromosome"/>
</dbReference>
<accession>A0A9E7BZT6</accession>
<gene>
    <name evidence="2" type="ORF">DSM104329_01224</name>
</gene>
<dbReference type="SUPFAM" id="SSF51182">
    <property type="entry name" value="RmlC-like cupins"/>
    <property type="match status" value="1"/>
</dbReference>
<protein>
    <recommendedName>
        <fullName evidence="1">Cupin type-2 domain-containing protein</fullName>
    </recommendedName>
</protein>
<evidence type="ECO:0000259" key="1">
    <source>
        <dbReference type="Pfam" id="PF07883"/>
    </source>
</evidence>
<feature type="domain" description="Cupin type-2" evidence="1">
    <location>
        <begin position="110"/>
        <end position="170"/>
    </location>
</feature>
<dbReference type="RefSeq" id="WP_259314508.1">
    <property type="nucleotide sequence ID" value="NZ_CP087164.1"/>
</dbReference>
<reference evidence="2" key="1">
    <citation type="journal article" date="2022" name="Int. J. Syst. Evol. Microbiol.">
        <title>Pseudomonas aegrilactucae sp. nov. and Pseudomonas morbosilactucae sp. nov., pathogens causing bacterial rot of lettuce in Japan.</title>
        <authorList>
            <person name="Sawada H."/>
            <person name="Fujikawa T."/>
            <person name="Satou M."/>
        </authorList>
    </citation>
    <scope>NUCLEOTIDE SEQUENCE</scope>
    <source>
        <strain evidence="2">0166_1</strain>
    </source>
</reference>
<dbReference type="Pfam" id="PF07883">
    <property type="entry name" value="Cupin_2"/>
    <property type="match status" value="1"/>
</dbReference>
<dbReference type="PANTHER" id="PTHR36156:SF2">
    <property type="entry name" value="CUPIN TYPE-2 DOMAIN-CONTAINING PROTEIN"/>
    <property type="match status" value="1"/>
</dbReference>
<dbReference type="AlphaFoldDB" id="A0A9E7BZT6"/>
<dbReference type="Gene3D" id="2.60.120.10">
    <property type="entry name" value="Jelly Rolls"/>
    <property type="match status" value="1"/>
</dbReference>
<dbReference type="InterPro" id="IPR011051">
    <property type="entry name" value="RmlC_Cupin_sf"/>
</dbReference>
<dbReference type="EMBL" id="CP087164">
    <property type="protein sequence ID" value="UGS34842.1"/>
    <property type="molecule type" value="Genomic_DNA"/>
</dbReference>
<organism evidence="2 3">
    <name type="scientific">Capillimicrobium parvum</name>
    <dbReference type="NCBI Taxonomy" id="2884022"/>
    <lineage>
        <taxon>Bacteria</taxon>
        <taxon>Bacillati</taxon>
        <taxon>Actinomycetota</taxon>
        <taxon>Thermoleophilia</taxon>
        <taxon>Solirubrobacterales</taxon>
        <taxon>Capillimicrobiaceae</taxon>
        <taxon>Capillimicrobium</taxon>
    </lineage>
</organism>
<dbReference type="InterPro" id="IPR013096">
    <property type="entry name" value="Cupin_2"/>
</dbReference>
<keyword evidence="3" id="KW-1185">Reference proteome</keyword>